<evidence type="ECO:0000256" key="1">
    <source>
        <dbReference type="SAM" id="MobiDB-lite"/>
    </source>
</evidence>
<accession>A0A7W8AFE4</accession>
<dbReference type="InterPro" id="IPR047789">
    <property type="entry name" value="CU044_5270-like"/>
</dbReference>
<sequence length="332" mass="35482">MTQDLQEIKSSYDALPGPSATATARARDLLTAGRKPRTGYAKHALRAGTVGLAATVAAVAFMIGPNGGATPANAAELLQHAATAAAGQPAPRTGQFVYVKRLEQNWILTLSETEGTGEHTQEVIREAWVSATDPGNALTRSTYGKRSIHKGQVPAAMPTPGTVDYQTGRCAADVLPEENLPTDPDELLARVRADAETSVRNERPKPSEDQVGPRVEVTVAFRLVSLAQNPFPGVGMREAVFGAMSKLPTATMRTDLTDPAGRQGIGASLRYDGPDGWERTELIFEPGTYRFLGWRNLTEARDGGPEVLRVATAMLESKIVDTMPHAPEARAC</sequence>
<gene>
    <name evidence="3" type="ORF">HNR40_010691</name>
</gene>
<organism evidence="3 4">
    <name type="scientific">Nonomuraea endophytica</name>
    <dbReference type="NCBI Taxonomy" id="714136"/>
    <lineage>
        <taxon>Bacteria</taxon>
        <taxon>Bacillati</taxon>
        <taxon>Actinomycetota</taxon>
        <taxon>Actinomycetes</taxon>
        <taxon>Streptosporangiales</taxon>
        <taxon>Streptosporangiaceae</taxon>
        <taxon>Nonomuraea</taxon>
    </lineage>
</organism>
<keyword evidence="2" id="KW-0812">Transmembrane</keyword>
<dbReference type="RefSeq" id="WP_184976381.1">
    <property type="nucleotide sequence ID" value="NZ_JACHIN010000032.1"/>
</dbReference>
<feature type="transmembrane region" description="Helical" evidence="2">
    <location>
        <begin position="44"/>
        <end position="63"/>
    </location>
</feature>
<dbReference type="NCBIfam" id="NF038083">
    <property type="entry name" value="CU044_5270_fam"/>
    <property type="match status" value="1"/>
</dbReference>
<keyword evidence="2" id="KW-1133">Transmembrane helix</keyword>
<evidence type="ECO:0000256" key="2">
    <source>
        <dbReference type="SAM" id="Phobius"/>
    </source>
</evidence>
<name>A0A7W8AFE4_9ACTN</name>
<evidence type="ECO:0000313" key="4">
    <source>
        <dbReference type="Proteomes" id="UP000568380"/>
    </source>
</evidence>
<keyword evidence="4" id="KW-1185">Reference proteome</keyword>
<evidence type="ECO:0000313" key="3">
    <source>
        <dbReference type="EMBL" id="MBB5085177.1"/>
    </source>
</evidence>
<protein>
    <recommendedName>
        <fullName evidence="5">CU044_5270 family protein</fullName>
    </recommendedName>
</protein>
<dbReference type="Proteomes" id="UP000568380">
    <property type="component" value="Unassembled WGS sequence"/>
</dbReference>
<evidence type="ECO:0008006" key="5">
    <source>
        <dbReference type="Google" id="ProtNLM"/>
    </source>
</evidence>
<comment type="caution">
    <text evidence="3">The sequence shown here is derived from an EMBL/GenBank/DDBJ whole genome shotgun (WGS) entry which is preliminary data.</text>
</comment>
<keyword evidence="2" id="KW-0472">Membrane</keyword>
<reference evidence="3 4" key="1">
    <citation type="submission" date="2020-08" db="EMBL/GenBank/DDBJ databases">
        <title>Genomic Encyclopedia of Type Strains, Phase IV (KMG-IV): sequencing the most valuable type-strain genomes for metagenomic binning, comparative biology and taxonomic classification.</title>
        <authorList>
            <person name="Goeker M."/>
        </authorList>
    </citation>
    <scope>NUCLEOTIDE SEQUENCE [LARGE SCALE GENOMIC DNA]</scope>
    <source>
        <strain evidence="3 4">DSM 45385</strain>
    </source>
</reference>
<dbReference type="AlphaFoldDB" id="A0A7W8AFE4"/>
<dbReference type="EMBL" id="JACHIN010000032">
    <property type="protein sequence ID" value="MBB5085177.1"/>
    <property type="molecule type" value="Genomic_DNA"/>
</dbReference>
<proteinExistence type="predicted"/>
<feature type="region of interest" description="Disordered" evidence="1">
    <location>
        <begin position="1"/>
        <end position="20"/>
    </location>
</feature>